<dbReference type="InterPro" id="IPR011701">
    <property type="entry name" value="MFS"/>
</dbReference>
<dbReference type="InterPro" id="IPR036259">
    <property type="entry name" value="MFS_trans_sf"/>
</dbReference>
<evidence type="ECO:0000256" key="2">
    <source>
        <dbReference type="ARBA" id="ARBA00022448"/>
    </source>
</evidence>
<dbReference type="Pfam" id="PF07690">
    <property type="entry name" value="MFS_1"/>
    <property type="match status" value="1"/>
</dbReference>
<protein>
    <submittedName>
        <fullName evidence="8">Unannotated protein</fullName>
    </submittedName>
</protein>
<feature type="transmembrane region" description="Helical" evidence="6">
    <location>
        <begin position="357"/>
        <end position="383"/>
    </location>
</feature>
<feature type="transmembrane region" description="Helical" evidence="6">
    <location>
        <begin position="167"/>
        <end position="186"/>
    </location>
</feature>
<evidence type="ECO:0000259" key="7">
    <source>
        <dbReference type="PROSITE" id="PS50850"/>
    </source>
</evidence>
<keyword evidence="2" id="KW-0813">Transport</keyword>
<evidence type="ECO:0000256" key="6">
    <source>
        <dbReference type="SAM" id="Phobius"/>
    </source>
</evidence>
<dbReference type="Gene3D" id="1.20.1720.10">
    <property type="entry name" value="Multidrug resistance protein D"/>
    <property type="match status" value="1"/>
</dbReference>
<reference evidence="8" key="1">
    <citation type="submission" date="2020-05" db="EMBL/GenBank/DDBJ databases">
        <authorList>
            <person name="Chiriac C."/>
            <person name="Salcher M."/>
            <person name="Ghai R."/>
            <person name="Kavagutti S V."/>
        </authorList>
    </citation>
    <scope>NUCLEOTIDE SEQUENCE</scope>
</reference>
<organism evidence="8">
    <name type="scientific">freshwater metagenome</name>
    <dbReference type="NCBI Taxonomy" id="449393"/>
    <lineage>
        <taxon>unclassified sequences</taxon>
        <taxon>metagenomes</taxon>
        <taxon>ecological metagenomes</taxon>
    </lineage>
</organism>
<dbReference type="AlphaFoldDB" id="A0A6J6PFF6"/>
<feature type="transmembrane region" description="Helical" evidence="6">
    <location>
        <begin position="404"/>
        <end position="422"/>
    </location>
</feature>
<evidence type="ECO:0000256" key="3">
    <source>
        <dbReference type="ARBA" id="ARBA00022692"/>
    </source>
</evidence>
<feature type="transmembrane region" description="Helical" evidence="6">
    <location>
        <begin position="45"/>
        <end position="66"/>
    </location>
</feature>
<name>A0A6J6PFF6_9ZZZZ</name>
<proteinExistence type="predicted"/>
<dbReference type="InterPro" id="IPR020846">
    <property type="entry name" value="MFS_dom"/>
</dbReference>
<comment type="subcellular location">
    <subcellularLocation>
        <location evidence="1">Membrane</location>
        <topology evidence="1">Multi-pass membrane protein</topology>
    </subcellularLocation>
</comment>
<sequence length="513" mass="52344">MARADRARSRLALTAICSVLFLTFLDNTIVSVALANIQTSLHAGVTGLQWIVDGYMVAFAGLMLAGGTLGDLLGRRRVMLGGVAIFCGGGIIAATAGSSSALIAGRVVMGVGAAACEPGTLSLIRQLYPDARPRARALGVWTAVSGVSLAAGPVLGGVLVDTWSWRAVFWFNVIFGFAAFAVAALTVRESADPHGRTLDIPGLITGALAVVSVTFAIIEGESYGYRTIWVLALFVVAGLSSALFVRCERRSSDPMLDLSVISRVQVAIPLIVGFVTSFGLFAVFFFVALYLQVIVGRSGADIALQFAAMSVAMVVAGIAAGSWTAARGPRLPMALGCGIAAAGIFAVDAQIGPTVGAAQLAVSLAIVGVGLGFALVAVTTSVLESVTPERSGMAASALNTSRELGGVLAVAILGAVVNGRLVSHLNDRLGGLGLPAELRSTIVDTVTTGRYSLSSSAENPLVQGNLSVFTKIIGAAEAAFGDGLHVALIVAGVILTAAAILALLGVRPREQNA</sequence>
<feature type="transmembrane region" description="Helical" evidence="6">
    <location>
        <begin position="198"/>
        <end position="218"/>
    </location>
</feature>
<feature type="transmembrane region" description="Helical" evidence="6">
    <location>
        <begin position="78"/>
        <end position="97"/>
    </location>
</feature>
<dbReference type="Gene3D" id="1.20.1250.20">
    <property type="entry name" value="MFS general substrate transporter like domains"/>
    <property type="match status" value="1"/>
</dbReference>
<dbReference type="PROSITE" id="PS50850">
    <property type="entry name" value="MFS"/>
    <property type="match status" value="1"/>
</dbReference>
<evidence type="ECO:0000256" key="5">
    <source>
        <dbReference type="ARBA" id="ARBA00023136"/>
    </source>
</evidence>
<dbReference type="GO" id="GO:0022857">
    <property type="term" value="F:transmembrane transporter activity"/>
    <property type="evidence" value="ECO:0007669"/>
    <property type="project" value="InterPro"/>
</dbReference>
<feature type="transmembrane region" description="Helical" evidence="6">
    <location>
        <begin position="302"/>
        <end position="326"/>
    </location>
</feature>
<dbReference type="SUPFAM" id="SSF103473">
    <property type="entry name" value="MFS general substrate transporter"/>
    <property type="match status" value="1"/>
</dbReference>
<evidence type="ECO:0000313" key="8">
    <source>
        <dbReference type="EMBL" id="CAB4697419.1"/>
    </source>
</evidence>
<dbReference type="GO" id="GO:0016020">
    <property type="term" value="C:membrane"/>
    <property type="evidence" value="ECO:0007669"/>
    <property type="project" value="UniProtKB-SubCell"/>
</dbReference>
<dbReference type="EMBL" id="CAEZXP010000002">
    <property type="protein sequence ID" value="CAB4697419.1"/>
    <property type="molecule type" value="Genomic_DNA"/>
</dbReference>
<dbReference type="PANTHER" id="PTHR42718">
    <property type="entry name" value="MAJOR FACILITATOR SUPERFAMILY MULTIDRUG TRANSPORTER MFSC"/>
    <property type="match status" value="1"/>
</dbReference>
<keyword evidence="3 6" id="KW-0812">Transmembrane</keyword>
<keyword evidence="4 6" id="KW-1133">Transmembrane helix</keyword>
<dbReference type="PANTHER" id="PTHR42718:SF9">
    <property type="entry name" value="MAJOR FACILITATOR SUPERFAMILY MULTIDRUG TRANSPORTER MFSC"/>
    <property type="match status" value="1"/>
</dbReference>
<feature type="transmembrane region" description="Helical" evidence="6">
    <location>
        <begin position="333"/>
        <end position="351"/>
    </location>
</feature>
<evidence type="ECO:0000256" key="4">
    <source>
        <dbReference type="ARBA" id="ARBA00022989"/>
    </source>
</evidence>
<keyword evidence="5 6" id="KW-0472">Membrane</keyword>
<feature type="transmembrane region" description="Helical" evidence="6">
    <location>
        <begin position="484"/>
        <end position="506"/>
    </location>
</feature>
<feature type="transmembrane region" description="Helical" evidence="6">
    <location>
        <begin position="136"/>
        <end position="155"/>
    </location>
</feature>
<feature type="domain" description="Major facilitator superfamily (MFS) profile" evidence="7">
    <location>
        <begin position="12"/>
        <end position="510"/>
    </location>
</feature>
<dbReference type="CDD" id="cd17321">
    <property type="entry name" value="MFS_MMR_MDR_like"/>
    <property type="match status" value="1"/>
</dbReference>
<feature type="transmembrane region" description="Helical" evidence="6">
    <location>
        <begin position="103"/>
        <end position="124"/>
    </location>
</feature>
<feature type="transmembrane region" description="Helical" evidence="6">
    <location>
        <begin position="224"/>
        <end position="245"/>
    </location>
</feature>
<accession>A0A6J6PFF6</accession>
<gene>
    <name evidence="8" type="ORF">UFOPK2399_01121</name>
</gene>
<evidence type="ECO:0000256" key="1">
    <source>
        <dbReference type="ARBA" id="ARBA00004141"/>
    </source>
</evidence>
<feature type="transmembrane region" description="Helical" evidence="6">
    <location>
        <begin position="266"/>
        <end position="290"/>
    </location>
</feature>